<dbReference type="CDD" id="cd20625">
    <property type="entry name" value="CYP164-like"/>
    <property type="match status" value="1"/>
</dbReference>
<dbReference type="InterPro" id="IPR001128">
    <property type="entry name" value="Cyt_P450"/>
</dbReference>
<reference evidence="2 3" key="1">
    <citation type="submission" date="2024-03" db="EMBL/GenBank/DDBJ databases">
        <title>Draft genome sequence of Pseudonocardia tropica JCM 19149.</title>
        <authorList>
            <person name="Butdee W."/>
            <person name="Duangmal K."/>
        </authorList>
    </citation>
    <scope>NUCLEOTIDE SEQUENCE [LARGE SCALE GENOMIC DNA]</scope>
    <source>
        <strain evidence="2 3">JCM 19149</strain>
    </source>
</reference>
<evidence type="ECO:0000313" key="3">
    <source>
        <dbReference type="Proteomes" id="UP001464923"/>
    </source>
</evidence>
<dbReference type="PANTHER" id="PTHR46696:SF1">
    <property type="entry name" value="CYTOCHROME P450 YJIB-RELATED"/>
    <property type="match status" value="1"/>
</dbReference>
<evidence type="ECO:0000256" key="1">
    <source>
        <dbReference type="ARBA" id="ARBA00010617"/>
    </source>
</evidence>
<name>A0ABV1K259_9PSEU</name>
<organism evidence="2 3">
    <name type="scientific">Pseudonocardia tropica</name>
    <dbReference type="NCBI Taxonomy" id="681289"/>
    <lineage>
        <taxon>Bacteria</taxon>
        <taxon>Bacillati</taxon>
        <taxon>Actinomycetota</taxon>
        <taxon>Actinomycetes</taxon>
        <taxon>Pseudonocardiales</taxon>
        <taxon>Pseudonocardiaceae</taxon>
        <taxon>Pseudonocardia</taxon>
    </lineage>
</organism>
<dbReference type="RefSeq" id="WP_345640602.1">
    <property type="nucleotide sequence ID" value="NZ_BAABLY010000003.1"/>
</dbReference>
<dbReference type="InterPro" id="IPR002397">
    <property type="entry name" value="Cyt_P450_B"/>
</dbReference>
<proteinExistence type="inferred from homology"/>
<dbReference type="SUPFAM" id="SSF48264">
    <property type="entry name" value="Cytochrome P450"/>
    <property type="match status" value="1"/>
</dbReference>
<gene>
    <name evidence="2" type="ORF">WHI96_24050</name>
</gene>
<comment type="similarity">
    <text evidence="1">Belongs to the cytochrome P450 family.</text>
</comment>
<evidence type="ECO:0000313" key="2">
    <source>
        <dbReference type="EMBL" id="MEQ3541889.1"/>
    </source>
</evidence>
<dbReference type="Proteomes" id="UP001464923">
    <property type="component" value="Unassembled WGS sequence"/>
</dbReference>
<dbReference type="Gene3D" id="1.10.630.10">
    <property type="entry name" value="Cytochrome P450"/>
    <property type="match status" value="1"/>
</dbReference>
<accession>A0ABV1K259</accession>
<keyword evidence="3" id="KW-1185">Reference proteome</keyword>
<sequence>MSAPAAVRFNPFDAGFRTDPYPHYRALREQNPVHRTLGMWVLTRHADVTGLLRDRTTSVALLPELGERQAQRLVKADPTLATPPTLARIARLARTSLVFTDDPAHARLRALAGPVFGPRTLAALRPTVRVEADRLVDDLARAGGGDAVTALAAPLPLTVLTAALGLPAELRPQIAAWTHRLRFLLEPGMLGAEAFGQVAGAVEEFTGVLGDIVAERRHTPGDDLVSVLTAARSSGDGLDDEEVVFVAMMTFIAGLETTTALIGNGLHALLTHTDQAALLRADPAIIPAAVTELLRYDSPLQLTKRLTIRDTEVDGHPIPEGAQVLLCLGAANRDPAVFADPDTLDLTRTATSHLAYGRGMHGCVGAALASLVAEEAFAALFRGSAELALDGPVAWQGHSQIVRGVARLPVALR</sequence>
<dbReference type="Pfam" id="PF00067">
    <property type="entry name" value="p450"/>
    <property type="match status" value="1"/>
</dbReference>
<dbReference type="PANTHER" id="PTHR46696">
    <property type="entry name" value="P450, PUTATIVE (EUROFUNG)-RELATED"/>
    <property type="match status" value="1"/>
</dbReference>
<dbReference type="EMBL" id="JBEDNP010000019">
    <property type="protein sequence ID" value="MEQ3541889.1"/>
    <property type="molecule type" value="Genomic_DNA"/>
</dbReference>
<protein>
    <submittedName>
        <fullName evidence="2">Cytochrome P450</fullName>
    </submittedName>
</protein>
<comment type="caution">
    <text evidence="2">The sequence shown here is derived from an EMBL/GenBank/DDBJ whole genome shotgun (WGS) entry which is preliminary data.</text>
</comment>
<dbReference type="PRINTS" id="PR00359">
    <property type="entry name" value="BP450"/>
</dbReference>
<dbReference type="InterPro" id="IPR036396">
    <property type="entry name" value="Cyt_P450_sf"/>
</dbReference>